<feature type="domain" description="PPIase FKBP-type" evidence="8">
    <location>
        <begin position="77"/>
        <end position="163"/>
    </location>
</feature>
<dbReference type="InterPro" id="IPR044609">
    <property type="entry name" value="FKBP2/11"/>
</dbReference>
<dbReference type="SUPFAM" id="SSF54534">
    <property type="entry name" value="FKBP-like"/>
    <property type="match status" value="1"/>
</dbReference>
<evidence type="ECO:0000313" key="10">
    <source>
        <dbReference type="Proteomes" id="UP000484255"/>
    </source>
</evidence>
<proteinExistence type="inferred from homology"/>
<comment type="catalytic activity">
    <reaction evidence="1 6 7">
        <text>[protein]-peptidylproline (omega=180) = [protein]-peptidylproline (omega=0)</text>
        <dbReference type="Rhea" id="RHEA:16237"/>
        <dbReference type="Rhea" id="RHEA-COMP:10747"/>
        <dbReference type="Rhea" id="RHEA-COMP:10748"/>
        <dbReference type="ChEBI" id="CHEBI:83833"/>
        <dbReference type="ChEBI" id="CHEBI:83834"/>
        <dbReference type="EC" id="5.2.1.8"/>
    </reaction>
</comment>
<dbReference type="PROSITE" id="PS50059">
    <property type="entry name" value="FKBP_PPIASE"/>
    <property type="match status" value="1"/>
</dbReference>
<keyword evidence="4 6" id="KW-0413">Isomerase</keyword>
<evidence type="ECO:0000256" key="3">
    <source>
        <dbReference type="ARBA" id="ARBA00023110"/>
    </source>
</evidence>
<accession>A0A7C9TK93</accession>
<evidence type="ECO:0000313" key="9">
    <source>
        <dbReference type="EMBL" id="NDY92639.1"/>
    </source>
</evidence>
<comment type="function">
    <text evidence="5">PPIases accelerate the folding of proteins.</text>
</comment>
<keyword evidence="10" id="KW-1185">Reference proteome</keyword>
<dbReference type="Pfam" id="PF00254">
    <property type="entry name" value="FKBP_C"/>
    <property type="match status" value="1"/>
</dbReference>
<dbReference type="PANTHER" id="PTHR45779:SF7">
    <property type="entry name" value="PEPTIDYLPROLYL ISOMERASE"/>
    <property type="match status" value="1"/>
</dbReference>
<dbReference type="AlphaFoldDB" id="A0A7C9TK93"/>
<reference evidence="9 10" key="1">
    <citation type="submission" date="2020-02" db="EMBL/GenBank/DDBJ databases">
        <title>Ideonella bacterium strain TBM-1.</title>
        <authorList>
            <person name="Chen W.-M."/>
        </authorList>
    </citation>
    <scope>NUCLEOTIDE SEQUENCE [LARGE SCALE GENOMIC DNA]</scope>
    <source>
        <strain evidence="9 10">TBM-1</strain>
    </source>
</reference>
<dbReference type="InterPro" id="IPR046357">
    <property type="entry name" value="PPIase_dom_sf"/>
</dbReference>
<evidence type="ECO:0000256" key="5">
    <source>
        <dbReference type="ARBA" id="ARBA00056164"/>
    </source>
</evidence>
<comment type="caution">
    <text evidence="9">The sequence shown here is derived from an EMBL/GenBank/DDBJ whole genome shotgun (WGS) entry which is preliminary data.</text>
</comment>
<comment type="similarity">
    <text evidence="2 7">Belongs to the FKBP-type PPIase family.</text>
</comment>
<gene>
    <name evidence="9" type="ORF">G3A44_15725</name>
</gene>
<organism evidence="9 10">
    <name type="scientific">Ideonella livida</name>
    <dbReference type="NCBI Taxonomy" id="2707176"/>
    <lineage>
        <taxon>Bacteria</taxon>
        <taxon>Pseudomonadati</taxon>
        <taxon>Pseudomonadota</taxon>
        <taxon>Betaproteobacteria</taxon>
        <taxon>Burkholderiales</taxon>
        <taxon>Sphaerotilaceae</taxon>
        <taxon>Ideonella</taxon>
    </lineage>
</organism>
<dbReference type="EMBL" id="JAAGOH010000020">
    <property type="protein sequence ID" value="NDY92639.1"/>
    <property type="molecule type" value="Genomic_DNA"/>
</dbReference>
<dbReference type="GO" id="GO:0003755">
    <property type="term" value="F:peptidyl-prolyl cis-trans isomerase activity"/>
    <property type="evidence" value="ECO:0007669"/>
    <property type="project" value="UniProtKB-UniRule"/>
</dbReference>
<dbReference type="InterPro" id="IPR001179">
    <property type="entry name" value="PPIase_FKBP_dom"/>
</dbReference>
<evidence type="ECO:0000256" key="2">
    <source>
        <dbReference type="ARBA" id="ARBA00006577"/>
    </source>
</evidence>
<evidence type="ECO:0000256" key="7">
    <source>
        <dbReference type="RuleBase" id="RU003915"/>
    </source>
</evidence>
<evidence type="ECO:0000256" key="1">
    <source>
        <dbReference type="ARBA" id="ARBA00000971"/>
    </source>
</evidence>
<sequence length="164" mass="17073">MTKPLFVLTLCVAVGMIAFGGWSIRQMPKAGAPAPAASGPVVDLLAQARQAPGAQVLPSGVVVEVLQAGQGRKPRATDTVKVHYRGVMADGTEFDSSYRRGQPAEFPLDKVIACWTQGLQELSAGAKARLTCPAATAYGERGAGGLIPPGAVLQFEVELLGLIF</sequence>
<keyword evidence="3 6" id="KW-0697">Rotamase</keyword>
<evidence type="ECO:0000256" key="4">
    <source>
        <dbReference type="ARBA" id="ARBA00023235"/>
    </source>
</evidence>
<evidence type="ECO:0000259" key="8">
    <source>
        <dbReference type="PROSITE" id="PS50059"/>
    </source>
</evidence>
<dbReference type="EC" id="5.2.1.8" evidence="7"/>
<dbReference type="FunFam" id="3.10.50.40:FF:000006">
    <property type="entry name" value="Peptidyl-prolyl cis-trans isomerase"/>
    <property type="match status" value="1"/>
</dbReference>
<protein>
    <recommendedName>
        <fullName evidence="7">Peptidyl-prolyl cis-trans isomerase</fullName>
        <ecNumber evidence="7">5.2.1.8</ecNumber>
    </recommendedName>
</protein>
<dbReference type="Proteomes" id="UP000484255">
    <property type="component" value="Unassembled WGS sequence"/>
</dbReference>
<dbReference type="Gene3D" id="3.10.50.40">
    <property type="match status" value="1"/>
</dbReference>
<evidence type="ECO:0000256" key="6">
    <source>
        <dbReference type="PROSITE-ProRule" id="PRU00277"/>
    </source>
</evidence>
<dbReference type="PANTHER" id="PTHR45779">
    <property type="entry name" value="PEPTIDYLPROLYL ISOMERASE"/>
    <property type="match status" value="1"/>
</dbReference>
<name>A0A7C9TK93_9BURK</name>